<accession>A0A3L7E4P0</accession>
<comment type="caution">
    <text evidence="1">The sequence shown here is derived from an EMBL/GenBank/DDBJ whole genome shotgun (WGS) entry which is preliminary data.</text>
</comment>
<dbReference type="AlphaFoldDB" id="A0A3L7E4P0"/>
<protein>
    <recommendedName>
        <fullName evidence="3">Tryptophan synthase subunit beta like protein</fullName>
    </recommendedName>
</protein>
<dbReference type="OrthoDB" id="8527830at2"/>
<dbReference type="Proteomes" id="UP000265509">
    <property type="component" value="Unassembled WGS sequence"/>
</dbReference>
<sequence>MPYIKRDDKGLVVAMSAIAADGFEEELPGDSPDIARFLASQQAANSLDATDQDFVRVLEDLVELLIDKGIILFTELPESAQQKIMRRQQLREEMAGKLDLIGDD</sequence>
<name>A0A3L7E4P0_9GAMM</name>
<evidence type="ECO:0000313" key="1">
    <source>
        <dbReference type="EMBL" id="RLQ23583.1"/>
    </source>
</evidence>
<reference evidence="1 2" key="1">
    <citation type="submission" date="2018-07" db="EMBL/GenBank/DDBJ databases">
        <title>Halioglobus sp. genome submission.</title>
        <authorList>
            <person name="Ye M.-Q."/>
            <person name="Du Z.-J."/>
        </authorList>
    </citation>
    <scope>NUCLEOTIDE SEQUENCE [LARGE SCALE GENOMIC DNA]</scope>
    <source>
        <strain evidence="1 2">U0301</strain>
    </source>
</reference>
<evidence type="ECO:0008006" key="3">
    <source>
        <dbReference type="Google" id="ProtNLM"/>
    </source>
</evidence>
<organism evidence="1 2">
    <name type="scientific">Seongchinamella sediminis</name>
    <dbReference type="NCBI Taxonomy" id="2283635"/>
    <lineage>
        <taxon>Bacteria</taxon>
        <taxon>Pseudomonadati</taxon>
        <taxon>Pseudomonadota</taxon>
        <taxon>Gammaproteobacteria</taxon>
        <taxon>Cellvibrionales</taxon>
        <taxon>Halieaceae</taxon>
        <taxon>Seongchinamella</taxon>
    </lineage>
</organism>
<evidence type="ECO:0000313" key="2">
    <source>
        <dbReference type="Proteomes" id="UP000265509"/>
    </source>
</evidence>
<keyword evidence="2" id="KW-1185">Reference proteome</keyword>
<dbReference type="RefSeq" id="WP_117951841.1">
    <property type="nucleotide sequence ID" value="NZ_QRAN01000001.1"/>
</dbReference>
<gene>
    <name evidence="1" type="ORF">DWB85_00015</name>
</gene>
<dbReference type="EMBL" id="QRAN01000001">
    <property type="protein sequence ID" value="RLQ23583.1"/>
    <property type="molecule type" value="Genomic_DNA"/>
</dbReference>
<proteinExistence type="predicted"/>